<evidence type="ECO:0000313" key="1">
    <source>
        <dbReference type="EMBL" id="KAH9772266.1"/>
    </source>
</evidence>
<proteinExistence type="predicted"/>
<dbReference type="Proteomes" id="UP000829398">
    <property type="component" value="Chromosome 4"/>
</dbReference>
<comment type="caution">
    <text evidence="1">The sequence shown here is derived from an EMBL/GenBank/DDBJ whole genome shotgun (WGS) entry which is preliminary data.</text>
</comment>
<name>A0ACB8LG04_CITSI</name>
<organism evidence="1 2">
    <name type="scientific">Citrus sinensis</name>
    <name type="common">Sweet orange</name>
    <name type="synonym">Citrus aurantium var. sinensis</name>
    <dbReference type="NCBI Taxonomy" id="2711"/>
    <lineage>
        <taxon>Eukaryota</taxon>
        <taxon>Viridiplantae</taxon>
        <taxon>Streptophyta</taxon>
        <taxon>Embryophyta</taxon>
        <taxon>Tracheophyta</taxon>
        <taxon>Spermatophyta</taxon>
        <taxon>Magnoliopsida</taxon>
        <taxon>eudicotyledons</taxon>
        <taxon>Gunneridae</taxon>
        <taxon>Pentapetalae</taxon>
        <taxon>rosids</taxon>
        <taxon>malvids</taxon>
        <taxon>Sapindales</taxon>
        <taxon>Rutaceae</taxon>
        <taxon>Aurantioideae</taxon>
        <taxon>Citrus</taxon>
    </lineage>
</organism>
<protein>
    <submittedName>
        <fullName evidence="1">Cytochrome P450 734A1</fullName>
    </submittedName>
</protein>
<evidence type="ECO:0000313" key="2">
    <source>
        <dbReference type="Proteomes" id="UP000829398"/>
    </source>
</evidence>
<gene>
    <name evidence="1" type="ORF">KPL71_012973</name>
</gene>
<dbReference type="EMBL" id="CM039173">
    <property type="protein sequence ID" value="KAH9772266.1"/>
    <property type="molecule type" value="Genomic_DNA"/>
</dbReference>
<keyword evidence="2" id="KW-1185">Reference proteome</keyword>
<accession>A0ACB8LG04</accession>
<reference evidence="2" key="1">
    <citation type="journal article" date="2023" name="Hortic. Res.">
        <title>A chromosome-level phased genome enabling allele-level studies in sweet orange: a case study on citrus Huanglongbing tolerance.</title>
        <authorList>
            <person name="Wu B."/>
            <person name="Yu Q."/>
            <person name="Deng Z."/>
            <person name="Duan Y."/>
            <person name="Luo F."/>
            <person name="Gmitter F. Jr."/>
        </authorList>
    </citation>
    <scope>NUCLEOTIDE SEQUENCE [LARGE SCALE GENOMIC DNA]</scope>
    <source>
        <strain evidence="2">cv. Valencia</strain>
    </source>
</reference>
<sequence>MIMSSSPMELSHQIFPITEPHIYSWIKLYGTNFLMWHGSQAELVVAEPKLIKEIMNNNRSFPKREPREYLKLLGNGLVTTRGEKWLKKRKLAVNAFHAENLKNMIPDMIASVDMMLERWRDYEGKEIDAYREIKVLTSETISRTAFGSCYLEGENIFNMLTKMAYIVAKKKYKLEIPGIGKLLKTNDDIESDKLERDIRDSIIKVVKKRESNVLTGEAESYGNDLLGILMRAYHSADETQKISLDDLIDECKTFYVAGTDTTASLLSWTIFLLAIHSDWQDKARKEVLELLGQQNPSADNISRLKIVGMIINETLRLYPPFVVFVREVKKEVKLGDLIVPANVDVTIPVIAVHHDPQIWGEDFHLYKPERFAQGVPKATSNNMAAFLPFGLGPRTCVGFNFTIIEAKIALSMILRRYKFTLSPNYVHSPVPQRWRDYEGKEIDAYKEFKVLTSEIISRTAFGSSYLEEENIFNMLTKLAFFISKNEYKVRIPLIGKLVKTRDNTKSDKVEQDIQDSVIKIVENREKNVITGEVDSYGDDLLGALMMAYHDVDVNQKISLDDLIDECKTFYVAAQETMASVLSWTVLLLTTHNNWQDKARKEVQELFGQQSPNAVHHDPQIWGEDAHLLKPERFAEGVAKATNNNVAAFIPFGLGPRTCVGLNYAITEAKIALSMILQRYKFVGKFSK</sequence>